<evidence type="ECO:0000259" key="3">
    <source>
        <dbReference type="PROSITE" id="PS50977"/>
    </source>
</evidence>
<dbReference type="STRING" id="265726.KY46_12170"/>
<evidence type="ECO:0000256" key="1">
    <source>
        <dbReference type="ARBA" id="ARBA00023125"/>
    </source>
</evidence>
<dbReference type="Pfam" id="PF00440">
    <property type="entry name" value="TetR_N"/>
    <property type="match status" value="1"/>
</dbReference>
<accession>A0A0F5VC19</accession>
<dbReference type="InterPro" id="IPR009057">
    <property type="entry name" value="Homeodomain-like_sf"/>
</dbReference>
<keyword evidence="5" id="KW-1185">Reference proteome</keyword>
<reference evidence="4 5" key="1">
    <citation type="submission" date="2014-12" db="EMBL/GenBank/DDBJ databases">
        <title>Mercury Reductase activity and rhizosphere competence traits in the genome of root associated Photobacterium halotolerans MELD1.</title>
        <authorList>
            <person name="Mathew D.C."/>
            <person name="Huang C.-C."/>
        </authorList>
    </citation>
    <scope>NUCLEOTIDE SEQUENCE [LARGE SCALE GENOMIC DNA]</scope>
    <source>
        <strain evidence="4 5">MELD1</strain>
    </source>
</reference>
<evidence type="ECO:0000256" key="2">
    <source>
        <dbReference type="PROSITE-ProRule" id="PRU00335"/>
    </source>
</evidence>
<dbReference type="SUPFAM" id="SSF46689">
    <property type="entry name" value="Homeodomain-like"/>
    <property type="match status" value="1"/>
</dbReference>
<dbReference type="InterPro" id="IPR001647">
    <property type="entry name" value="HTH_TetR"/>
</dbReference>
<dbReference type="PATRIC" id="fig|265726.11.peg.4612"/>
<evidence type="ECO:0000313" key="4">
    <source>
        <dbReference type="EMBL" id="KKC99663.1"/>
    </source>
</evidence>
<dbReference type="PROSITE" id="PS50977">
    <property type="entry name" value="HTH_TETR_2"/>
    <property type="match status" value="1"/>
</dbReference>
<dbReference type="GO" id="GO:0003677">
    <property type="term" value="F:DNA binding"/>
    <property type="evidence" value="ECO:0007669"/>
    <property type="project" value="UniProtKB-UniRule"/>
</dbReference>
<keyword evidence="1 2" id="KW-0238">DNA-binding</keyword>
<dbReference type="Gene3D" id="1.10.357.10">
    <property type="entry name" value="Tetracycline Repressor, domain 2"/>
    <property type="match status" value="1"/>
</dbReference>
<dbReference type="AlphaFoldDB" id="A0A0F5VC19"/>
<comment type="caution">
    <text evidence="4">The sequence shown here is derived from an EMBL/GenBank/DDBJ whole genome shotgun (WGS) entry which is preliminary data.</text>
</comment>
<dbReference type="EMBL" id="JWYV01000009">
    <property type="protein sequence ID" value="KKC99663.1"/>
    <property type="molecule type" value="Genomic_DNA"/>
</dbReference>
<evidence type="ECO:0000313" key="5">
    <source>
        <dbReference type="Proteomes" id="UP000033633"/>
    </source>
</evidence>
<proteinExistence type="predicted"/>
<dbReference type="RefSeq" id="WP_046220902.1">
    <property type="nucleotide sequence ID" value="NZ_JWYV01000009.1"/>
</dbReference>
<protein>
    <recommendedName>
        <fullName evidence="3">HTH tetR-type domain-containing protein</fullName>
    </recommendedName>
</protein>
<dbReference type="OrthoDB" id="8982136at2"/>
<feature type="domain" description="HTH tetR-type" evidence="3">
    <location>
        <begin position="12"/>
        <end position="72"/>
    </location>
</feature>
<dbReference type="Proteomes" id="UP000033633">
    <property type="component" value="Unassembled WGS sequence"/>
</dbReference>
<organism evidence="4 5">
    <name type="scientific">Photobacterium halotolerans</name>
    <dbReference type="NCBI Taxonomy" id="265726"/>
    <lineage>
        <taxon>Bacteria</taxon>
        <taxon>Pseudomonadati</taxon>
        <taxon>Pseudomonadota</taxon>
        <taxon>Gammaproteobacteria</taxon>
        <taxon>Vibrionales</taxon>
        <taxon>Vibrionaceae</taxon>
        <taxon>Photobacterium</taxon>
    </lineage>
</organism>
<gene>
    <name evidence="4" type="ORF">KY46_12170</name>
</gene>
<feature type="DNA-binding region" description="H-T-H motif" evidence="2">
    <location>
        <begin position="35"/>
        <end position="54"/>
    </location>
</feature>
<name>A0A0F5VC19_9GAMM</name>
<sequence>MAASSRKTTKGELTRQKIIEATLELIATTGLNSLSHRNIASAAQVRLSLTSYYFESMDHLILCAFEEFARREVKQIQWIQEQVDTILRDYLAKGSTEDREACVVQLTELLTQYISTELTDETRRKQLTIRCHFLFALGQSEMLVKRVSEYKLQVMRLIEKTAELIGSPHPEIDANLVIFTFREFEFALVSGDQNFNQEIVSKTLKRLLSTLIATE</sequence>